<keyword evidence="3" id="KW-1185">Reference proteome</keyword>
<dbReference type="EMBL" id="JBHRYC010000061">
    <property type="protein sequence ID" value="MFC3638274.1"/>
    <property type="molecule type" value="Genomic_DNA"/>
</dbReference>
<feature type="transmembrane region" description="Helical" evidence="1">
    <location>
        <begin position="149"/>
        <end position="171"/>
    </location>
</feature>
<feature type="transmembrane region" description="Helical" evidence="1">
    <location>
        <begin position="35"/>
        <end position="52"/>
    </location>
</feature>
<keyword evidence="1" id="KW-0472">Membrane</keyword>
<dbReference type="Proteomes" id="UP001595704">
    <property type="component" value="Unassembled WGS sequence"/>
</dbReference>
<evidence type="ECO:0000313" key="3">
    <source>
        <dbReference type="Proteomes" id="UP001595704"/>
    </source>
</evidence>
<evidence type="ECO:0008006" key="4">
    <source>
        <dbReference type="Google" id="ProtNLM"/>
    </source>
</evidence>
<keyword evidence="1" id="KW-1133">Transmembrane helix</keyword>
<feature type="transmembrane region" description="Helical" evidence="1">
    <location>
        <begin position="6"/>
        <end position="23"/>
    </location>
</feature>
<feature type="transmembrane region" description="Helical" evidence="1">
    <location>
        <begin position="91"/>
        <end position="111"/>
    </location>
</feature>
<reference evidence="3" key="1">
    <citation type="journal article" date="2019" name="Int. J. Syst. Evol. Microbiol.">
        <title>The Global Catalogue of Microorganisms (GCM) 10K type strain sequencing project: providing services to taxonomists for standard genome sequencing and annotation.</title>
        <authorList>
            <consortium name="The Broad Institute Genomics Platform"/>
            <consortium name="The Broad Institute Genome Sequencing Center for Infectious Disease"/>
            <person name="Wu L."/>
            <person name="Ma J."/>
        </authorList>
    </citation>
    <scope>NUCLEOTIDE SEQUENCE [LARGE SCALE GENOMIC DNA]</scope>
    <source>
        <strain evidence="3">KCTC 42282</strain>
    </source>
</reference>
<feature type="transmembrane region" description="Helical" evidence="1">
    <location>
        <begin position="183"/>
        <end position="204"/>
    </location>
</feature>
<accession>A0ABV7UIN2</accession>
<evidence type="ECO:0000256" key="1">
    <source>
        <dbReference type="SAM" id="Phobius"/>
    </source>
</evidence>
<keyword evidence="1" id="KW-0812">Transmembrane</keyword>
<name>A0ABV7UIN2_9HYPH</name>
<protein>
    <recommendedName>
        <fullName evidence="4">GGDEF domain-containing protein</fullName>
    </recommendedName>
</protein>
<evidence type="ECO:0000313" key="2">
    <source>
        <dbReference type="EMBL" id="MFC3638274.1"/>
    </source>
</evidence>
<proteinExistence type="predicted"/>
<organism evidence="2 3">
    <name type="scientific">Camelimonas fluminis</name>
    <dbReference type="NCBI Taxonomy" id="1576911"/>
    <lineage>
        <taxon>Bacteria</taxon>
        <taxon>Pseudomonadati</taxon>
        <taxon>Pseudomonadota</taxon>
        <taxon>Alphaproteobacteria</taxon>
        <taxon>Hyphomicrobiales</taxon>
        <taxon>Chelatococcaceae</taxon>
        <taxon>Camelimonas</taxon>
    </lineage>
</organism>
<feature type="transmembrane region" description="Helical" evidence="1">
    <location>
        <begin position="58"/>
        <end position="79"/>
    </location>
</feature>
<comment type="caution">
    <text evidence="2">The sequence shown here is derived from an EMBL/GenBank/DDBJ whole genome shotgun (WGS) entry which is preliminary data.</text>
</comment>
<dbReference type="RefSeq" id="WP_191320374.1">
    <property type="nucleotide sequence ID" value="NZ_BNCG01000017.1"/>
</dbReference>
<feature type="transmembrane region" description="Helical" evidence="1">
    <location>
        <begin position="117"/>
        <end position="137"/>
    </location>
</feature>
<sequence length="352" mass="37710">MDLAIFSGAITLWSLVQGAVLLLRWRRFPESRDLFWSGLGGVAIGVGSALYGSRYFGWPYAVYATAANPTIVTGLAFLVQGIRSADGFKPNLLLLVSPAVIWLAASCFAAFRATPLVAVWLFAIIGFVWSAIAVRQLTSGGLQLPGRRLWAVLWIFILATMVVRLVGAVAMLPSLSDRYASTAWPVVFLAMAAIAMMAVGYVNLTLSDGLPRTGAITAALERGLAGRAFPSTGDDGLLWSLRIDRLLSGNAPATFQNADINDLQQAIVRACPPVVEVLPSGPDRVIWRTTPDEQGHARSLRQLIDRMTAIVQRPGFPRVTMSCGVTTFDGDNPTAAALVADRSALTVSNHGK</sequence>
<gene>
    <name evidence="2" type="ORF">ACFONL_12975</name>
</gene>